<feature type="domain" description="Cupin type-2" evidence="1">
    <location>
        <begin position="37"/>
        <end position="106"/>
    </location>
</feature>
<dbReference type="InterPro" id="IPR011051">
    <property type="entry name" value="RmlC_Cupin_sf"/>
</dbReference>
<dbReference type="InterPro" id="IPR013096">
    <property type="entry name" value="Cupin_2"/>
</dbReference>
<gene>
    <name evidence="2" type="ORF">Q3V37_03995</name>
</gene>
<evidence type="ECO:0000313" key="2">
    <source>
        <dbReference type="EMBL" id="WLS46446.1"/>
    </source>
</evidence>
<sequence>MRRYVSDAAELTEEYGIQIGRWKQYRDLGPLPFDAMWCVIPPGGSSAEDVHPEVEFAVVTRGTAIYEEGGEKVEVPTGGVILLDPEQRHVIHNPSPVQPLTILSIYWMPQDAAAVADAADADAAAATDGASGGAGRD</sequence>
<dbReference type="InterPro" id="IPR014710">
    <property type="entry name" value="RmlC-like_jellyroll"/>
</dbReference>
<evidence type="ECO:0000313" key="3">
    <source>
        <dbReference type="Proteomes" id="UP001235874"/>
    </source>
</evidence>
<dbReference type="KEGG" id="mprn:Q3V37_03995"/>
<dbReference type="EMBL" id="CP130472">
    <property type="protein sequence ID" value="WLS46446.1"/>
    <property type="molecule type" value="Genomic_DNA"/>
</dbReference>
<dbReference type="Pfam" id="PF07883">
    <property type="entry name" value="Cupin_2"/>
    <property type="match status" value="1"/>
</dbReference>
<reference evidence="2 3" key="1">
    <citation type="submission" date="2023-07" db="EMBL/GenBank/DDBJ databases">
        <title>Micromonospora profundi TRM 95458 converts glycerol to a new osmotic compound.</title>
        <authorList>
            <person name="Lu D."/>
        </authorList>
    </citation>
    <scope>NUCLEOTIDE SEQUENCE [LARGE SCALE GENOMIC DNA]</scope>
    <source>
        <strain evidence="2 3">TRM95458</strain>
    </source>
</reference>
<dbReference type="Gene3D" id="2.60.120.10">
    <property type="entry name" value="Jelly Rolls"/>
    <property type="match status" value="1"/>
</dbReference>
<evidence type="ECO:0000259" key="1">
    <source>
        <dbReference type="Pfam" id="PF07883"/>
    </source>
</evidence>
<dbReference type="RefSeq" id="WP_245241356.1">
    <property type="nucleotide sequence ID" value="NZ_CP130472.1"/>
</dbReference>
<proteinExistence type="predicted"/>
<keyword evidence="3" id="KW-1185">Reference proteome</keyword>
<dbReference type="AlphaFoldDB" id="A0AAJ6HTC1"/>
<name>A0AAJ6HTC1_9ACTN</name>
<dbReference type="Proteomes" id="UP001235874">
    <property type="component" value="Chromosome"/>
</dbReference>
<dbReference type="SUPFAM" id="SSF51182">
    <property type="entry name" value="RmlC-like cupins"/>
    <property type="match status" value="1"/>
</dbReference>
<accession>A0AAJ6HTC1</accession>
<protein>
    <submittedName>
        <fullName evidence="2">Cupin domain-containing protein</fullName>
    </submittedName>
</protein>
<organism evidence="2 3">
    <name type="scientific">Micromonospora profundi</name>
    <dbReference type="NCBI Taxonomy" id="1420889"/>
    <lineage>
        <taxon>Bacteria</taxon>
        <taxon>Bacillati</taxon>
        <taxon>Actinomycetota</taxon>
        <taxon>Actinomycetes</taxon>
        <taxon>Micromonosporales</taxon>
        <taxon>Micromonosporaceae</taxon>
        <taxon>Micromonospora</taxon>
    </lineage>
</organism>